<feature type="region of interest" description="Disordered" evidence="1">
    <location>
        <begin position="138"/>
        <end position="157"/>
    </location>
</feature>
<accession>A0A195CEF2</accession>
<dbReference type="Proteomes" id="UP000078542">
    <property type="component" value="Unassembled WGS sequence"/>
</dbReference>
<evidence type="ECO:0000313" key="2">
    <source>
        <dbReference type="EMBL" id="KYM99085.1"/>
    </source>
</evidence>
<feature type="compositionally biased region" description="Basic and acidic residues" evidence="1">
    <location>
        <begin position="39"/>
        <end position="52"/>
    </location>
</feature>
<sequence length="179" mass="21556">MGSKFPRISNQPQERIKKKVSTENMRRSKLVAMRHKRSVDKERREDSDEGVKHCKHGATVSPRRRRRRRSFEVQCEACKREDPPSPPPPSKTNSYFKASRMREDRRRGYRDRYRNRRKIRMREKDRERRGRRRLAVIRDPLRFPSPRTSSRSRDREVALTVPHVHSNRTLFLAKKPQVS</sequence>
<evidence type="ECO:0000256" key="1">
    <source>
        <dbReference type="SAM" id="MobiDB-lite"/>
    </source>
</evidence>
<reference evidence="2 3" key="1">
    <citation type="submission" date="2016-03" db="EMBL/GenBank/DDBJ databases">
        <title>Cyphomyrmex costatus WGS genome.</title>
        <authorList>
            <person name="Nygaard S."/>
            <person name="Hu H."/>
            <person name="Boomsma J."/>
            <person name="Zhang G."/>
        </authorList>
    </citation>
    <scope>NUCLEOTIDE SEQUENCE [LARGE SCALE GENOMIC DNA]</scope>
    <source>
        <strain evidence="2">MS0001</strain>
        <tissue evidence="2">Whole body</tissue>
    </source>
</reference>
<feature type="compositionally biased region" description="Basic residues" evidence="1">
    <location>
        <begin position="27"/>
        <end position="38"/>
    </location>
</feature>
<keyword evidence="3" id="KW-1185">Reference proteome</keyword>
<organism evidence="2 3">
    <name type="scientific">Cyphomyrmex costatus</name>
    <dbReference type="NCBI Taxonomy" id="456900"/>
    <lineage>
        <taxon>Eukaryota</taxon>
        <taxon>Metazoa</taxon>
        <taxon>Ecdysozoa</taxon>
        <taxon>Arthropoda</taxon>
        <taxon>Hexapoda</taxon>
        <taxon>Insecta</taxon>
        <taxon>Pterygota</taxon>
        <taxon>Neoptera</taxon>
        <taxon>Endopterygota</taxon>
        <taxon>Hymenoptera</taxon>
        <taxon>Apocrita</taxon>
        <taxon>Aculeata</taxon>
        <taxon>Formicoidea</taxon>
        <taxon>Formicidae</taxon>
        <taxon>Myrmicinae</taxon>
        <taxon>Cyphomyrmex</taxon>
    </lineage>
</organism>
<proteinExistence type="predicted"/>
<name>A0A195CEF2_9HYME</name>
<gene>
    <name evidence="2" type="ORF">ALC62_10199</name>
</gene>
<protein>
    <submittedName>
        <fullName evidence="2">Uncharacterized protein</fullName>
    </submittedName>
</protein>
<dbReference type="EMBL" id="KQ977876">
    <property type="protein sequence ID" value="KYM99085.1"/>
    <property type="molecule type" value="Genomic_DNA"/>
</dbReference>
<evidence type="ECO:0000313" key="3">
    <source>
        <dbReference type="Proteomes" id="UP000078542"/>
    </source>
</evidence>
<dbReference type="AlphaFoldDB" id="A0A195CEF2"/>
<feature type="compositionally biased region" description="Basic and acidic residues" evidence="1">
    <location>
        <begin position="100"/>
        <end position="112"/>
    </location>
</feature>
<feature type="region of interest" description="Disordered" evidence="1">
    <location>
        <begin position="1"/>
        <end position="131"/>
    </location>
</feature>